<dbReference type="EMBL" id="CP139957">
    <property type="protein sequence ID" value="WPX07641.1"/>
    <property type="molecule type" value="Genomic_DNA"/>
</dbReference>
<keyword evidence="7" id="KW-1185">Reference proteome</keyword>
<sequence length="291" mass="33721">MRGILLYNREDFYKNKWFAEKFIDNAKQLNMEIKLILTDEINLIIDRDKLLITHRGEELLKPDFVINRSRDSVIGYHFQIIGSTVFNSPQITEVCNNKARTHQIVNSHGIPSVKTLICNRKYFSPSYVELKFPIVIKSTSGHGGLEVYKANCMNELLDKISILREDEFILQELCSNPGKDVRVYVIGKEVIASVIRYSIDDFRANISLGGNSSVYNLSEKELEIVNKIINIFDFDFVGIDFILDSDNNLLFNEIEDVVGTRALYKHYSFDITKKFLEYIKNELIERKTNNK</sequence>
<dbReference type="RefSeq" id="WP_045174968.1">
    <property type="nucleotide sequence ID" value="NZ_CP139957.1"/>
</dbReference>
<dbReference type="Gene3D" id="3.30.470.20">
    <property type="entry name" value="ATP-grasp fold, B domain"/>
    <property type="match status" value="1"/>
</dbReference>
<dbReference type="Pfam" id="PF08443">
    <property type="entry name" value="RimK"/>
    <property type="match status" value="1"/>
</dbReference>
<evidence type="ECO:0000256" key="1">
    <source>
        <dbReference type="ARBA" id="ARBA00022723"/>
    </source>
</evidence>
<dbReference type="InterPro" id="IPR004666">
    <property type="entry name" value="Rp_bS6_RimK/Lys_biosynth_LsyX"/>
</dbReference>
<evidence type="ECO:0000259" key="5">
    <source>
        <dbReference type="PROSITE" id="PS50975"/>
    </source>
</evidence>
<evidence type="ECO:0000256" key="2">
    <source>
        <dbReference type="ARBA" id="ARBA00022741"/>
    </source>
</evidence>
<evidence type="ECO:0000256" key="3">
    <source>
        <dbReference type="ARBA" id="ARBA00022840"/>
    </source>
</evidence>
<dbReference type="SUPFAM" id="SSF56059">
    <property type="entry name" value="Glutathione synthetase ATP-binding domain-like"/>
    <property type="match status" value="1"/>
</dbReference>
<evidence type="ECO:0000256" key="4">
    <source>
        <dbReference type="PROSITE-ProRule" id="PRU00409"/>
    </source>
</evidence>
<dbReference type="InterPro" id="IPR011761">
    <property type="entry name" value="ATP-grasp"/>
</dbReference>
<evidence type="ECO:0000313" key="7">
    <source>
        <dbReference type="Proteomes" id="UP001322744"/>
    </source>
</evidence>
<name>A0ABZ0TW22_9FIRM</name>
<gene>
    <name evidence="6" type="ORF">SOJ16_001452</name>
</gene>
<keyword evidence="1" id="KW-0479">Metal-binding</keyword>
<dbReference type="Proteomes" id="UP001322744">
    <property type="component" value="Chromosome"/>
</dbReference>
<dbReference type="Gene3D" id="3.40.50.20">
    <property type="match status" value="1"/>
</dbReference>
<dbReference type="PANTHER" id="PTHR21621:SF0">
    <property type="entry name" value="BETA-CITRYLGLUTAMATE SYNTHASE B-RELATED"/>
    <property type="match status" value="1"/>
</dbReference>
<keyword evidence="3 4" id="KW-0067">ATP-binding</keyword>
<proteinExistence type="predicted"/>
<protein>
    <submittedName>
        <fullName evidence="6">RimK family alpha-L-glutamate ligase</fullName>
    </submittedName>
</protein>
<feature type="domain" description="ATP-grasp" evidence="5">
    <location>
        <begin position="102"/>
        <end position="280"/>
    </location>
</feature>
<dbReference type="NCBIfam" id="TIGR00768">
    <property type="entry name" value="rimK_fam"/>
    <property type="match status" value="1"/>
</dbReference>
<dbReference type="PANTHER" id="PTHR21621">
    <property type="entry name" value="RIBOSOMAL PROTEIN S6 MODIFICATION PROTEIN"/>
    <property type="match status" value="1"/>
</dbReference>
<dbReference type="InterPro" id="IPR013651">
    <property type="entry name" value="ATP-grasp_RimK-type"/>
</dbReference>
<dbReference type="GO" id="GO:0016874">
    <property type="term" value="F:ligase activity"/>
    <property type="evidence" value="ECO:0007669"/>
    <property type="project" value="UniProtKB-KW"/>
</dbReference>
<keyword evidence="2 4" id="KW-0547">Nucleotide-binding</keyword>
<dbReference type="PROSITE" id="PS50975">
    <property type="entry name" value="ATP_GRASP"/>
    <property type="match status" value="1"/>
</dbReference>
<keyword evidence="6" id="KW-0436">Ligase</keyword>
<evidence type="ECO:0000313" key="6">
    <source>
        <dbReference type="EMBL" id="WPX07641.1"/>
    </source>
</evidence>
<reference evidence="6 7" key="1">
    <citation type="submission" date="2023-12" db="EMBL/GenBank/DDBJ databases">
        <authorList>
            <person name="Manesh M.J.H."/>
            <person name="Bing R.G."/>
            <person name="Willard D.J."/>
            <person name="Kelly R.M."/>
        </authorList>
    </citation>
    <scope>NUCLEOTIDE SEQUENCE [LARGE SCALE GENOMIC DNA]</scope>
    <source>
        <strain evidence="6 7">DSM 8977</strain>
    </source>
</reference>
<accession>A0ABZ0TW22</accession>
<organism evidence="6 7">
    <name type="scientific">Anaerocellum danielii</name>
    <dbReference type="NCBI Taxonomy" id="1387557"/>
    <lineage>
        <taxon>Bacteria</taxon>
        <taxon>Bacillati</taxon>
        <taxon>Bacillota</taxon>
        <taxon>Bacillota incertae sedis</taxon>
        <taxon>Caldicellulosiruptorales</taxon>
        <taxon>Caldicellulosiruptoraceae</taxon>
        <taxon>Anaerocellum</taxon>
    </lineage>
</organism>